<dbReference type="AlphaFoldDB" id="A0A926S0I7"/>
<comment type="caution">
    <text evidence="3">The sequence shown here is derived from an EMBL/GenBank/DDBJ whole genome shotgun (WGS) entry which is preliminary data.</text>
</comment>
<protein>
    <recommendedName>
        <fullName evidence="2">Protochlamydia outer membrane protein domain-containing protein</fullName>
    </recommendedName>
</protein>
<evidence type="ECO:0000259" key="2">
    <source>
        <dbReference type="Pfam" id="PF17251"/>
    </source>
</evidence>
<dbReference type="SUPFAM" id="SSF69917">
    <property type="entry name" value="OMPT-like"/>
    <property type="match status" value="1"/>
</dbReference>
<keyword evidence="1" id="KW-0732">Signal</keyword>
<dbReference type="EMBL" id="JACWMX010000001">
    <property type="protein sequence ID" value="MBD1392048.1"/>
    <property type="molecule type" value="Genomic_DNA"/>
</dbReference>
<evidence type="ECO:0000313" key="3">
    <source>
        <dbReference type="EMBL" id="MBD1392048.1"/>
    </source>
</evidence>
<dbReference type="Pfam" id="PF17251">
    <property type="entry name" value="Pom"/>
    <property type="match status" value="1"/>
</dbReference>
<feature type="domain" description="Protochlamydia outer membrane protein" evidence="2">
    <location>
        <begin position="33"/>
        <end position="276"/>
    </location>
</feature>
<proteinExistence type="predicted"/>
<dbReference type="RefSeq" id="WP_191160552.1">
    <property type="nucleotide sequence ID" value="NZ_JACWMX010000001.1"/>
</dbReference>
<dbReference type="InterPro" id="IPR020080">
    <property type="entry name" value="OM_adhesin/peptidase_omptin"/>
</dbReference>
<name>A0A926S0I7_9SPHI</name>
<evidence type="ECO:0000313" key="4">
    <source>
        <dbReference type="Proteomes" id="UP000619078"/>
    </source>
</evidence>
<dbReference type="Gene3D" id="2.40.128.90">
    <property type="entry name" value="OMPT-like"/>
    <property type="match status" value="1"/>
</dbReference>
<gene>
    <name evidence="3" type="ORF">IDJ76_02945</name>
</gene>
<keyword evidence="4" id="KW-1185">Reference proteome</keyword>
<organism evidence="3 4">
    <name type="scientific">Mucilaginibacter glaciei</name>
    <dbReference type="NCBI Taxonomy" id="2772109"/>
    <lineage>
        <taxon>Bacteria</taxon>
        <taxon>Pseudomonadati</taxon>
        <taxon>Bacteroidota</taxon>
        <taxon>Sphingobacteriia</taxon>
        <taxon>Sphingobacteriales</taxon>
        <taxon>Sphingobacteriaceae</taxon>
        <taxon>Mucilaginibacter</taxon>
    </lineage>
</organism>
<feature type="chain" id="PRO_5037734353" description="Protochlamydia outer membrane protein domain-containing protein" evidence="1">
    <location>
        <begin position="21"/>
        <end position="296"/>
    </location>
</feature>
<reference evidence="3" key="1">
    <citation type="submission" date="2020-09" db="EMBL/GenBank/DDBJ databases">
        <title>Novel species of Mucilaginibacter isolated from a glacier on the Tibetan Plateau.</title>
        <authorList>
            <person name="Liu Q."/>
            <person name="Xin Y.-H."/>
        </authorList>
    </citation>
    <scope>NUCLEOTIDE SEQUENCE</scope>
    <source>
        <strain evidence="3">ZB1P21</strain>
    </source>
</reference>
<feature type="signal peptide" evidence="1">
    <location>
        <begin position="1"/>
        <end position="20"/>
    </location>
</feature>
<dbReference type="InterPro" id="IPR053724">
    <property type="entry name" value="OMP_A26_sf"/>
</dbReference>
<dbReference type="GO" id="GO:0004190">
    <property type="term" value="F:aspartic-type endopeptidase activity"/>
    <property type="evidence" value="ECO:0007669"/>
    <property type="project" value="InterPro"/>
</dbReference>
<dbReference type="InterPro" id="IPR035163">
    <property type="entry name" value="Pom"/>
</dbReference>
<sequence length="296" mass="32976">MIRFLITCCLFLLATGILRAQSPQNKLHLSLLTGYERQDLNWSIAGNATGQNPNIYSELKWRNVGGQTASAAIQWDVWHHIVLSGNYSRTFITTGIVTDNDYNGDNRTSPAYAMTFDADRGSTQAINLGLGYPLIQTTLFKLTPFAGYGINKQSLHLLDNTGNFADLNSTYETSWKGPFLRTSAEFRLTQKIKLIGDVTYHQVNYNASANWNLIPSFQHPVSYRHNAKGYGLDGNVYISYDLAKHVALNIGAAYFTFQTGKGVDELYLNSGGSEKTQLNGVDNKGYRLFGGLLLRY</sequence>
<dbReference type="Proteomes" id="UP000619078">
    <property type="component" value="Unassembled WGS sequence"/>
</dbReference>
<evidence type="ECO:0000256" key="1">
    <source>
        <dbReference type="SAM" id="SignalP"/>
    </source>
</evidence>
<accession>A0A926S0I7</accession>